<feature type="domain" description="C2H2-type" evidence="9">
    <location>
        <begin position="86"/>
        <end position="113"/>
    </location>
</feature>
<evidence type="ECO:0000256" key="7">
    <source>
        <dbReference type="ARBA" id="ARBA00023242"/>
    </source>
</evidence>
<dbReference type="Proteomes" id="UP000747542">
    <property type="component" value="Unassembled WGS sequence"/>
</dbReference>
<dbReference type="GO" id="GO:0008270">
    <property type="term" value="F:zinc ion binding"/>
    <property type="evidence" value="ECO:0007669"/>
    <property type="project" value="UniProtKB-KW"/>
</dbReference>
<accession>A0A8J5N0E7</accession>
<dbReference type="GO" id="GO:0006357">
    <property type="term" value="P:regulation of transcription by RNA polymerase II"/>
    <property type="evidence" value="ECO:0007669"/>
    <property type="project" value="TreeGrafter"/>
</dbReference>
<comment type="caution">
    <text evidence="10">The sequence shown here is derived from an EMBL/GenBank/DDBJ whole genome shotgun (WGS) entry which is preliminary data.</text>
</comment>
<evidence type="ECO:0000256" key="8">
    <source>
        <dbReference type="PROSITE-ProRule" id="PRU00042"/>
    </source>
</evidence>
<keyword evidence="7" id="KW-0539">Nucleus</keyword>
<name>A0A8J5N0E7_HOMAM</name>
<dbReference type="GO" id="GO:0003700">
    <property type="term" value="F:DNA-binding transcription factor activity"/>
    <property type="evidence" value="ECO:0007669"/>
    <property type="project" value="TreeGrafter"/>
</dbReference>
<keyword evidence="5" id="KW-0862">Zinc</keyword>
<dbReference type="InterPro" id="IPR036236">
    <property type="entry name" value="Znf_C2H2_sf"/>
</dbReference>
<reference evidence="10" key="1">
    <citation type="journal article" date="2021" name="Sci. Adv.">
        <title>The American lobster genome reveals insights on longevity, neural, and immune adaptations.</title>
        <authorList>
            <person name="Polinski J.M."/>
            <person name="Zimin A.V."/>
            <person name="Clark K.F."/>
            <person name="Kohn A.B."/>
            <person name="Sadowski N."/>
            <person name="Timp W."/>
            <person name="Ptitsyn A."/>
            <person name="Khanna P."/>
            <person name="Romanova D.Y."/>
            <person name="Williams P."/>
            <person name="Greenwood S.J."/>
            <person name="Moroz L.L."/>
            <person name="Walt D.R."/>
            <person name="Bodnar A.G."/>
        </authorList>
    </citation>
    <scope>NUCLEOTIDE SEQUENCE</scope>
    <source>
        <strain evidence="10">GMGI-L3</strain>
    </source>
</reference>
<protein>
    <submittedName>
        <fullName evidence="10">Zinc finger protein 56-like 1</fullName>
    </submittedName>
</protein>
<evidence type="ECO:0000256" key="6">
    <source>
        <dbReference type="ARBA" id="ARBA00023125"/>
    </source>
</evidence>
<dbReference type="GO" id="GO:0005634">
    <property type="term" value="C:nucleus"/>
    <property type="evidence" value="ECO:0007669"/>
    <property type="project" value="UniProtKB-SubCell"/>
</dbReference>
<gene>
    <name evidence="10" type="primary">Znf56-L1</name>
    <name evidence="10" type="ORF">Hamer_G019743</name>
</gene>
<evidence type="ECO:0000313" key="11">
    <source>
        <dbReference type="Proteomes" id="UP000747542"/>
    </source>
</evidence>
<dbReference type="PROSITE" id="PS50157">
    <property type="entry name" value="ZINC_FINGER_C2H2_2"/>
    <property type="match status" value="1"/>
</dbReference>
<dbReference type="PANTHER" id="PTHR24390">
    <property type="entry name" value="ZINC FINGER PROTEIN"/>
    <property type="match status" value="1"/>
</dbReference>
<organism evidence="10 11">
    <name type="scientific">Homarus americanus</name>
    <name type="common">American lobster</name>
    <dbReference type="NCBI Taxonomy" id="6706"/>
    <lineage>
        <taxon>Eukaryota</taxon>
        <taxon>Metazoa</taxon>
        <taxon>Ecdysozoa</taxon>
        <taxon>Arthropoda</taxon>
        <taxon>Crustacea</taxon>
        <taxon>Multicrustacea</taxon>
        <taxon>Malacostraca</taxon>
        <taxon>Eumalacostraca</taxon>
        <taxon>Eucarida</taxon>
        <taxon>Decapoda</taxon>
        <taxon>Pleocyemata</taxon>
        <taxon>Astacidea</taxon>
        <taxon>Nephropoidea</taxon>
        <taxon>Nephropidae</taxon>
        <taxon>Homarus</taxon>
    </lineage>
</organism>
<dbReference type="SUPFAM" id="SSF57667">
    <property type="entry name" value="beta-beta-alpha zinc fingers"/>
    <property type="match status" value="1"/>
</dbReference>
<dbReference type="AlphaFoldDB" id="A0A8J5N0E7"/>
<proteinExistence type="predicted"/>
<dbReference type="EMBL" id="JAHLQT010014926">
    <property type="protein sequence ID" value="KAG7169927.1"/>
    <property type="molecule type" value="Genomic_DNA"/>
</dbReference>
<evidence type="ECO:0000256" key="4">
    <source>
        <dbReference type="ARBA" id="ARBA00022771"/>
    </source>
</evidence>
<keyword evidence="11" id="KW-1185">Reference proteome</keyword>
<dbReference type="PANTHER" id="PTHR24390:SF159">
    <property type="entry name" value="GROWTH FACTOR INDEPENDENT 1 TRANSCRIPTIONAL REPRESSOR"/>
    <property type="match status" value="1"/>
</dbReference>
<feature type="non-terminal residue" evidence="10">
    <location>
        <position position="1"/>
    </location>
</feature>
<keyword evidence="6" id="KW-0238">DNA-binding</keyword>
<dbReference type="InterPro" id="IPR013087">
    <property type="entry name" value="Znf_C2H2_type"/>
</dbReference>
<keyword evidence="4 8" id="KW-0863">Zinc-finger</keyword>
<evidence type="ECO:0000256" key="1">
    <source>
        <dbReference type="ARBA" id="ARBA00004123"/>
    </source>
</evidence>
<evidence type="ECO:0000256" key="3">
    <source>
        <dbReference type="ARBA" id="ARBA00022737"/>
    </source>
</evidence>
<dbReference type="Gene3D" id="3.30.160.60">
    <property type="entry name" value="Classic Zinc Finger"/>
    <property type="match status" value="1"/>
</dbReference>
<evidence type="ECO:0000313" key="10">
    <source>
        <dbReference type="EMBL" id="KAG7169927.1"/>
    </source>
</evidence>
<dbReference type="GO" id="GO:0000978">
    <property type="term" value="F:RNA polymerase II cis-regulatory region sequence-specific DNA binding"/>
    <property type="evidence" value="ECO:0007669"/>
    <property type="project" value="TreeGrafter"/>
</dbReference>
<keyword evidence="3" id="KW-0677">Repeat</keyword>
<keyword evidence="2" id="KW-0479">Metal-binding</keyword>
<sequence>MLNVAGRQVATLPDDHNNSGGVSVSVYGCIICSKFYHTCSSCEAAPKVVVWLLGVTAATHLHHDHHTTILKVTSVWMFFRMREEMFSCEECGKQFAYKSNTITQMIVHGGEEKFACEDCSTSVLAAHPGHLSAHMLVQTGDGVTAVT</sequence>
<comment type="subcellular location">
    <subcellularLocation>
        <location evidence="1">Nucleus</location>
    </subcellularLocation>
</comment>
<evidence type="ECO:0000256" key="5">
    <source>
        <dbReference type="ARBA" id="ARBA00022833"/>
    </source>
</evidence>
<evidence type="ECO:0000259" key="9">
    <source>
        <dbReference type="PROSITE" id="PS50157"/>
    </source>
</evidence>
<evidence type="ECO:0000256" key="2">
    <source>
        <dbReference type="ARBA" id="ARBA00022723"/>
    </source>
</evidence>
<dbReference type="PROSITE" id="PS51257">
    <property type="entry name" value="PROKAR_LIPOPROTEIN"/>
    <property type="match status" value="1"/>
</dbReference>